<dbReference type="EMBL" id="WLXI01000043">
    <property type="protein sequence ID" value="MTD01844.1"/>
    <property type="molecule type" value="Genomic_DNA"/>
</dbReference>
<comment type="caution">
    <text evidence="3">The sequence shown here is derived from an EMBL/GenBank/DDBJ whole genome shotgun (WGS) entry which is preliminary data.</text>
</comment>
<keyword evidence="2" id="KW-0472">Membrane</keyword>
<keyword evidence="2" id="KW-1133">Transmembrane helix</keyword>
<organism evidence="3 4">
    <name type="scientific">Streptococcus uberis</name>
    <dbReference type="NCBI Taxonomy" id="1349"/>
    <lineage>
        <taxon>Bacteria</taxon>
        <taxon>Bacillati</taxon>
        <taxon>Bacillota</taxon>
        <taxon>Bacilli</taxon>
        <taxon>Lactobacillales</taxon>
        <taxon>Streptococcaceae</taxon>
        <taxon>Streptococcus</taxon>
    </lineage>
</organism>
<evidence type="ECO:0000256" key="2">
    <source>
        <dbReference type="SAM" id="Phobius"/>
    </source>
</evidence>
<sequence>MKIGLRTPSPKKSLKAKTTGAMKRSAKSSLNPYYGKKGAGLINDPKRSAYNFTYNKTTTGLTTDETASCLGCLILVIAFIVIFFIL</sequence>
<evidence type="ECO:0000313" key="3">
    <source>
        <dbReference type="EMBL" id="MTD01844.1"/>
    </source>
</evidence>
<keyword evidence="2" id="KW-0812">Transmembrane</keyword>
<evidence type="ECO:0008006" key="5">
    <source>
        <dbReference type="Google" id="ProtNLM"/>
    </source>
</evidence>
<feature type="transmembrane region" description="Helical" evidence="2">
    <location>
        <begin position="66"/>
        <end position="85"/>
    </location>
</feature>
<evidence type="ECO:0000256" key="1">
    <source>
        <dbReference type="SAM" id="MobiDB-lite"/>
    </source>
</evidence>
<dbReference type="Proteomes" id="UP000483839">
    <property type="component" value="Unassembled WGS sequence"/>
</dbReference>
<accession>A0A6L6G8Q4</accession>
<dbReference type="AlphaFoldDB" id="A0A6L6G8Q4"/>
<name>A0A6L6G8Q4_STRUB</name>
<feature type="region of interest" description="Disordered" evidence="1">
    <location>
        <begin position="1"/>
        <end position="39"/>
    </location>
</feature>
<gene>
    <name evidence="3" type="ORF">GKS16_06130</name>
</gene>
<proteinExistence type="predicted"/>
<reference evidence="3 4" key="1">
    <citation type="submission" date="2019-11" db="EMBL/GenBank/DDBJ databases">
        <title>Streptococcus uberis isolated from clinical mastitis cases on a southeastern Queensland dairy.</title>
        <authorList>
            <person name="Workentine M.L."/>
            <person name="Price R."/>
            <person name="Olchowy T."/>
        </authorList>
    </citation>
    <scope>NUCLEOTIDE SEQUENCE [LARGE SCALE GENOMIC DNA]</scope>
    <source>
        <strain evidence="3 4">OLC4459-A17</strain>
    </source>
</reference>
<protein>
    <recommendedName>
        <fullName evidence="5">Phage protein</fullName>
    </recommendedName>
</protein>
<evidence type="ECO:0000313" key="4">
    <source>
        <dbReference type="Proteomes" id="UP000483839"/>
    </source>
</evidence>
<dbReference type="RefSeq" id="WP_154617562.1">
    <property type="nucleotide sequence ID" value="NZ_JADFBM010000006.1"/>
</dbReference>